<accession>A0A199VHD4</accession>
<feature type="compositionally biased region" description="Basic and acidic residues" evidence="1">
    <location>
        <begin position="43"/>
        <end position="54"/>
    </location>
</feature>
<dbReference type="AlphaFoldDB" id="A0A199VHD4"/>
<name>A0A199VHD4_ANACO</name>
<dbReference type="Proteomes" id="UP000092600">
    <property type="component" value="Unassembled WGS sequence"/>
</dbReference>
<feature type="region of interest" description="Disordered" evidence="1">
    <location>
        <begin position="1"/>
        <end position="85"/>
    </location>
</feature>
<sequence>MRSKNSNRIMEMEIRPNKLTKEEEPHLSGAYIRSLVKQLSSSRSKEPMKDEASQDHSQPQNQSPPPPPPPSQPPQLPHKKQVRRRLHTSKPYQERLLNMAEARREIVTALKIHRAAMKEQQQQQQQQQSLTPTSPAPQPSPVPLPPSSGSIRAFPFSYYPFSNAFHNTQFSPFNHPLVAPPTAFDNLDFPLPNQPLGLNLNFQGFNNIEAPFCSESNIKPPIQSPPTSSCSYSSPTILSNTEVSPTSNMPTLVDPPSSVLHPTMDDEEMAEIHSIVEQHDMEWNDTVNLVTSAWWSKFLKKMEGGVEESRDGGERDDLHAIGEIFDVPPCFYEGFGLENKENNFMEQHLCDNYRNEDYSEDALPR</sequence>
<evidence type="ECO:0000313" key="2">
    <source>
        <dbReference type="EMBL" id="OAY76423.1"/>
    </source>
</evidence>
<dbReference type="PANTHER" id="PTHR37256:SF1">
    <property type="entry name" value="MYB-LIKE PROTEIN A"/>
    <property type="match status" value="1"/>
</dbReference>
<organism evidence="2 3">
    <name type="scientific">Ananas comosus</name>
    <name type="common">Pineapple</name>
    <name type="synonym">Ananas ananas</name>
    <dbReference type="NCBI Taxonomy" id="4615"/>
    <lineage>
        <taxon>Eukaryota</taxon>
        <taxon>Viridiplantae</taxon>
        <taxon>Streptophyta</taxon>
        <taxon>Embryophyta</taxon>
        <taxon>Tracheophyta</taxon>
        <taxon>Spermatophyta</taxon>
        <taxon>Magnoliopsida</taxon>
        <taxon>Liliopsida</taxon>
        <taxon>Poales</taxon>
        <taxon>Bromeliaceae</taxon>
        <taxon>Bromelioideae</taxon>
        <taxon>Ananas</taxon>
    </lineage>
</organism>
<proteinExistence type="predicted"/>
<evidence type="ECO:0000313" key="3">
    <source>
        <dbReference type="Proteomes" id="UP000092600"/>
    </source>
</evidence>
<dbReference type="PANTHER" id="PTHR37256">
    <property type="entry name" value="E1A-BINDING PROTEIN P400-LIKE"/>
    <property type="match status" value="1"/>
</dbReference>
<gene>
    <name evidence="2" type="ORF">ACMD2_08298</name>
</gene>
<feature type="compositionally biased region" description="Low complexity" evidence="1">
    <location>
        <begin position="120"/>
        <end position="133"/>
    </location>
</feature>
<feature type="region of interest" description="Disordered" evidence="1">
    <location>
        <begin position="115"/>
        <end position="147"/>
    </location>
</feature>
<feature type="compositionally biased region" description="Pro residues" evidence="1">
    <location>
        <begin position="62"/>
        <end position="76"/>
    </location>
</feature>
<feature type="compositionally biased region" description="Pro residues" evidence="1">
    <location>
        <begin position="134"/>
        <end position="146"/>
    </location>
</feature>
<feature type="compositionally biased region" description="Basic and acidic residues" evidence="1">
    <location>
        <begin position="10"/>
        <end position="26"/>
    </location>
</feature>
<protein>
    <submittedName>
        <fullName evidence="2">Uncharacterized protein</fullName>
    </submittedName>
</protein>
<evidence type="ECO:0000256" key="1">
    <source>
        <dbReference type="SAM" id="MobiDB-lite"/>
    </source>
</evidence>
<dbReference type="EMBL" id="LSRQ01001810">
    <property type="protein sequence ID" value="OAY76423.1"/>
    <property type="molecule type" value="Genomic_DNA"/>
</dbReference>
<reference evidence="2 3" key="1">
    <citation type="journal article" date="2016" name="DNA Res.">
        <title>The draft genome of MD-2 pineapple using hybrid error correction of long reads.</title>
        <authorList>
            <person name="Redwan R.M."/>
            <person name="Saidin A."/>
            <person name="Kumar S.V."/>
        </authorList>
    </citation>
    <scope>NUCLEOTIDE SEQUENCE [LARGE SCALE GENOMIC DNA]</scope>
    <source>
        <strain evidence="3">cv. MD2</strain>
        <tissue evidence="2">Leaf</tissue>
    </source>
</reference>
<comment type="caution">
    <text evidence="2">The sequence shown here is derived from an EMBL/GenBank/DDBJ whole genome shotgun (WGS) entry which is preliminary data.</text>
</comment>